<dbReference type="eggNOG" id="COG0583">
    <property type="taxonomic scope" value="Bacteria"/>
</dbReference>
<dbReference type="InterPro" id="IPR000847">
    <property type="entry name" value="LysR_HTH_N"/>
</dbReference>
<feature type="domain" description="HTH lysR-type" evidence="6">
    <location>
        <begin position="12"/>
        <end position="69"/>
    </location>
</feature>
<dbReference type="PANTHER" id="PTHR30126:SF5">
    <property type="entry name" value="HTH-TYPE TRANSCRIPTIONAL ACTIVATOR CMPR"/>
    <property type="match status" value="1"/>
</dbReference>
<comment type="similarity">
    <text evidence="1">Belongs to the LysR transcriptional regulatory family.</text>
</comment>
<reference evidence="7 8" key="1">
    <citation type="submission" date="2011-06" db="EMBL/GenBank/DDBJ databases">
        <title>The draft genome of Thiorhodococcus drewsii AZ1.</title>
        <authorList>
            <consortium name="US DOE Joint Genome Institute (JGI-PGF)"/>
            <person name="Lucas S."/>
            <person name="Han J."/>
            <person name="Lapidus A."/>
            <person name="Cheng J.-F."/>
            <person name="Goodwin L."/>
            <person name="Pitluck S."/>
            <person name="Peters L."/>
            <person name="Land M.L."/>
            <person name="Hauser L."/>
            <person name="Vogl K."/>
            <person name="Liu Z."/>
            <person name="Imhoff J."/>
            <person name="Thiel V."/>
            <person name="Frigaard N.-U."/>
            <person name="Bryant D.A."/>
            <person name="Woyke T.J."/>
        </authorList>
    </citation>
    <scope>NUCLEOTIDE SEQUENCE [LARGE SCALE GENOMIC DNA]</scope>
    <source>
        <strain evidence="7 8">AZ1</strain>
    </source>
</reference>
<name>G2E6V6_9GAMM</name>
<dbReference type="CDD" id="cd08419">
    <property type="entry name" value="PBP2_CbbR_RubisCO_like"/>
    <property type="match status" value="1"/>
</dbReference>
<dbReference type="InterPro" id="IPR005119">
    <property type="entry name" value="LysR_subst-bd"/>
</dbReference>
<dbReference type="PRINTS" id="PR00039">
    <property type="entry name" value="HTHLYSR"/>
</dbReference>
<keyword evidence="8" id="KW-1185">Reference proteome</keyword>
<dbReference type="SUPFAM" id="SSF46785">
    <property type="entry name" value="Winged helix' DNA-binding domain"/>
    <property type="match status" value="1"/>
</dbReference>
<dbReference type="InterPro" id="IPR036388">
    <property type="entry name" value="WH-like_DNA-bd_sf"/>
</dbReference>
<gene>
    <name evidence="7" type="ORF">ThidrDRAFT_4019</name>
</gene>
<dbReference type="GO" id="GO:0000976">
    <property type="term" value="F:transcription cis-regulatory region binding"/>
    <property type="evidence" value="ECO:0007669"/>
    <property type="project" value="TreeGrafter"/>
</dbReference>
<dbReference type="OrthoDB" id="5964649at2"/>
<protein>
    <submittedName>
        <fullName evidence="7">Transcriptional regulator, LysR family</fullName>
    </submittedName>
</protein>
<dbReference type="InterPro" id="IPR036390">
    <property type="entry name" value="WH_DNA-bd_sf"/>
</dbReference>
<comment type="caution">
    <text evidence="7">The sequence shown here is derived from an EMBL/GenBank/DDBJ whole genome shotgun (WGS) entry which is preliminary data.</text>
</comment>
<dbReference type="SUPFAM" id="SSF53850">
    <property type="entry name" value="Periplasmic binding protein-like II"/>
    <property type="match status" value="1"/>
</dbReference>
<dbReference type="Pfam" id="PF00126">
    <property type="entry name" value="HTH_1"/>
    <property type="match status" value="1"/>
</dbReference>
<feature type="compositionally biased region" description="Basic and acidic residues" evidence="5">
    <location>
        <begin position="339"/>
        <end position="356"/>
    </location>
</feature>
<dbReference type="AlphaFoldDB" id="G2E6V6"/>
<dbReference type="Proteomes" id="UP000004200">
    <property type="component" value="Unassembled WGS sequence"/>
</dbReference>
<organism evidence="7 8">
    <name type="scientific">Thiorhodococcus drewsii AZ1</name>
    <dbReference type="NCBI Taxonomy" id="765913"/>
    <lineage>
        <taxon>Bacteria</taxon>
        <taxon>Pseudomonadati</taxon>
        <taxon>Pseudomonadota</taxon>
        <taxon>Gammaproteobacteria</taxon>
        <taxon>Chromatiales</taxon>
        <taxon>Chromatiaceae</taxon>
        <taxon>Thiorhodococcus</taxon>
    </lineage>
</organism>
<dbReference type="Pfam" id="PF03466">
    <property type="entry name" value="LysR_substrate"/>
    <property type="match status" value="1"/>
</dbReference>
<dbReference type="STRING" id="765913.ThidrDRAFT_4019"/>
<dbReference type="PROSITE" id="PS50931">
    <property type="entry name" value="HTH_LYSR"/>
    <property type="match status" value="1"/>
</dbReference>
<dbReference type="PATRIC" id="fig|765913.3.peg.4094"/>
<evidence type="ECO:0000256" key="2">
    <source>
        <dbReference type="ARBA" id="ARBA00023015"/>
    </source>
</evidence>
<dbReference type="Gene3D" id="1.10.10.10">
    <property type="entry name" value="Winged helix-like DNA-binding domain superfamily/Winged helix DNA-binding domain"/>
    <property type="match status" value="1"/>
</dbReference>
<feature type="compositionally biased region" description="Basic and acidic residues" evidence="5">
    <location>
        <begin position="320"/>
        <end position="331"/>
    </location>
</feature>
<evidence type="ECO:0000313" key="7">
    <source>
        <dbReference type="EMBL" id="EGV28184.1"/>
    </source>
</evidence>
<dbReference type="PANTHER" id="PTHR30126">
    <property type="entry name" value="HTH-TYPE TRANSCRIPTIONAL REGULATOR"/>
    <property type="match status" value="1"/>
</dbReference>
<dbReference type="GO" id="GO:0003700">
    <property type="term" value="F:DNA-binding transcription factor activity"/>
    <property type="evidence" value="ECO:0007669"/>
    <property type="project" value="InterPro"/>
</dbReference>
<evidence type="ECO:0000256" key="3">
    <source>
        <dbReference type="ARBA" id="ARBA00023125"/>
    </source>
</evidence>
<dbReference type="EMBL" id="AFWT01000044">
    <property type="protein sequence ID" value="EGV28184.1"/>
    <property type="molecule type" value="Genomic_DNA"/>
</dbReference>
<proteinExistence type="inferred from homology"/>
<evidence type="ECO:0000256" key="5">
    <source>
        <dbReference type="SAM" id="MobiDB-lite"/>
    </source>
</evidence>
<accession>G2E6V6</accession>
<sequence length="356" mass="40474">MFDPMLNLVRHVSLRQLQVFEAIARLGSFTKAADELYLTQPTVSTQIKRLTDVIGLPLFEQIGRRVYLTETGRELETAVKAILDVLDRFEMKVADLKGLRQGYLRLCVITTAKYFAPEVLGRFCQRHTGVDVALKVTNRDNVLERLAANKDDLYILGQIPERDLELINKAFAPNPLYVIAHRDHPLATERNIPVARLADAHFIMREPGSGIRDVVLRNFAEADFKPRVRMELGSNEAIKHAIYGQLGISVLSLHTLAQEGPQSPLRILDVQGFPLERTWYVAYAKGKELSVVASAFLDFLDEEGKQLRRQLKKTHARLTRGRENGGKKTEDQAEDEEERSSPEEGMRRMSDERNTR</sequence>
<evidence type="ECO:0000256" key="4">
    <source>
        <dbReference type="ARBA" id="ARBA00023163"/>
    </source>
</evidence>
<keyword evidence="2" id="KW-0805">Transcription regulation</keyword>
<evidence type="ECO:0000256" key="1">
    <source>
        <dbReference type="ARBA" id="ARBA00009437"/>
    </source>
</evidence>
<evidence type="ECO:0000259" key="6">
    <source>
        <dbReference type="PROSITE" id="PS50931"/>
    </source>
</evidence>
<keyword evidence="4" id="KW-0804">Transcription</keyword>
<feature type="region of interest" description="Disordered" evidence="5">
    <location>
        <begin position="312"/>
        <end position="356"/>
    </location>
</feature>
<dbReference type="Gene3D" id="3.40.190.290">
    <property type="match status" value="1"/>
</dbReference>
<evidence type="ECO:0000313" key="8">
    <source>
        <dbReference type="Proteomes" id="UP000004200"/>
    </source>
</evidence>
<keyword evidence="3" id="KW-0238">DNA-binding</keyword>